<accession>A0A2I7N591</accession>
<dbReference type="OrthoDB" id="7063138at2"/>
<sequence length="353" mass="40698">MCKLFKKRYTPEFLTQIPHKADFQLKMESFGHMLNENWRLFRRELSLIMSGQKFLERGNIPENTRRILWIATSIKNIGDAVMALSGRKLLIDKGYQLDVLLDEKVYPLFADDDWFNHVYTDPVRITADYDLVILDSVKSISLKTKKKYFNKVPYCHFRGHFDGVEFNWILYSFHRVNALLNYPYEQKELDLMARPELKRIKGGVVKNQLIIAIGGEDEKRRVYDKWIEIVDKLLIKCPQLTIILAGNVNAVNDADKLIDVFGDRVINKVNMLSLAETAQLLASSGYFLGCDGGLMHIASAYGLKGVALFGYFEPEYRLPITNSSLTNIFDEETVANIKPELILNKFIKLLEVE</sequence>
<evidence type="ECO:0000256" key="2">
    <source>
        <dbReference type="ARBA" id="ARBA00022679"/>
    </source>
</evidence>
<evidence type="ECO:0000313" key="3">
    <source>
        <dbReference type="EMBL" id="AUR51612.1"/>
    </source>
</evidence>
<dbReference type="Pfam" id="PF01075">
    <property type="entry name" value="Glyco_transf_9"/>
    <property type="match status" value="1"/>
</dbReference>
<dbReference type="Proteomes" id="UP000236655">
    <property type="component" value="Chromosome"/>
</dbReference>
<dbReference type="GO" id="GO:0009244">
    <property type="term" value="P:lipopolysaccharide core region biosynthetic process"/>
    <property type="evidence" value="ECO:0007669"/>
    <property type="project" value="TreeGrafter"/>
</dbReference>
<dbReference type="KEGG" id="nba:CUN60_04670"/>
<evidence type="ECO:0008006" key="5">
    <source>
        <dbReference type="Google" id="ProtNLM"/>
    </source>
</evidence>
<dbReference type="RefSeq" id="WP_102950911.1">
    <property type="nucleotide sequence ID" value="NZ_CP024847.1"/>
</dbReference>
<dbReference type="InterPro" id="IPR002201">
    <property type="entry name" value="Glyco_trans_9"/>
</dbReference>
<dbReference type="PANTHER" id="PTHR30160">
    <property type="entry name" value="TETRAACYLDISACCHARIDE 4'-KINASE-RELATED"/>
    <property type="match status" value="1"/>
</dbReference>
<dbReference type="EMBL" id="CP024847">
    <property type="protein sequence ID" value="AUR51612.1"/>
    <property type="molecule type" value="Genomic_DNA"/>
</dbReference>
<reference evidence="4" key="1">
    <citation type="submission" date="2017-11" db="EMBL/GenBank/DDBJ databases">
        <authorList>
            <person name="Chan K.G."/>
            <person name="Lee L.S."/>
        </authorList>
    </citation>
    <scope>NUCLEOTIDE SEQUENCE [LARGE SCALE GENOMIC DNA]</scope>
    <source>
        <strain evidence="4">DSM 100970</strain>
    </source>
</reference>
<keyword evidence="4" id="KW-1185">Reference proteome</keyword>
<keyword evidence="2" id="KW-0808">Transferase</keyword>
<dbReference type="InterPro" id="IPR051199">
    <property type="entry name" value="LPS_LOS_Heptosyltrfase"/>
</dbReference>
<proteinExistence type="predicted"/>
<dbReference type="AlphaFoldDB" id="A0A2I7N591"/>
<dbReference type="Gene3D" id="3.40.50.2000">
    <property type="entry name" value="Glycogen Phosphorylase B"/>
    <property type="match status" value="1"/>
</dbReference>
<dbReference type="SUPFAM" id="SSF53756">
    <property type="entry name" value="UDP-Glycosyltransferase/glycogen phosphorylase"/>
    <property type="match status" value="1"/>
</dbReference>
<name>A0A2I7N591_9NEIS</name>
<keyword evidence="1" id="KW-0328">Glycosyltransferase</keyword>
<gene>
    <name evidence="3" type="ORF">CUN60_04670</name>
</gene>
<organism evidence="3 4">
    <name type="scientific">Aquella oligotrophica</name>
    <dbReference type="NCBI Taxonomy" id="2067065"/>
    <lineage>
        <taxon>Bacteria</taxon>
        <taxon>Pseudomonadati</taxon>
        <taxon>Pseudomonadota</taxon>
        <taxon>Betaproteobacteria</taxon>
        <taxon>Neisseriales</taxon>
        <taxon>Neisseriaceae</taxon>
        <taxon>Aquella</taxon>
    </lineage>
</organism>
<evidence type="ECO:0000313" key="4">
    <source>
        <dbReference type="Proteomes" id="UP000236655"/>
    </source>
</evidence>
<protein>
    <recommendedName>
        <fullName evidence="5">Glycosyltransferase family 9 protein</fullName>
    </recommendedName>
</protein>
<dbReference type="GO" id="GO:0005829">
    <property type="term" value="C:cytosol"/>
    <property type="evidence" value="ECO:0007669"/>
    <property type="project" value="TreeGrafter"/>
</dbReference>
<evidence type="ECO:0000256" key="1">
    <source>
        <dbReference type="ARBA" id="ARBA00022676"/>
    </source>
</evidence>
<dbReference type="GO" id="GO:0008713">
    <property type="term" value="F:ADP-heptose-lipopolysaccharide heptosyltransferase activity"/>
    <property type="evidence" value="ECO:0007669"/>
    <property type="project" value="TreeGrafter"/>
</dbReference>